<dbReference type="InterPro" id="IPR001381">
    <property type="entry name" value="DHquinase_I"/>
</dbReference>
<dbReference type="GO" id="GO:0004765">
    <property type="term" value="F:shikimate kinase activity"/>
    <property type="evidence" value="ECO:0007669"/>
    <property type="project" value="UniProtKB-EC"/>
</dbReference>
<dbReference type="GO" id="GO:0004764">
    <property type="term" value="F:shikimate 3-dehydrogenase (NADP+) activity"/>
    <property type="evidence" value="ECO:0007669"/>
    <property type="project" value="InterPro"/>
</dbReference>
<evidence type="ECO:0000256" key="16">
    <source>
        <dbReference type="ARBA" id="ARBA00023239"/>
    </source>
</evidence>
<dbReference type="GO" id="GO:0009073">
    <property type="term" value="P:aromatic amino acid family biosynthetic process"/>
    <property type="evidence" value="ECO:0007669"/>
    <property type="project" value="UniProtKB-UniRule"/>
</dbReference>
<dbReference type="InterPro" id="IPR010110">
    <property type="entry name" value="Shikimate_DH_AroM-type"/>
</dbReference>
<dbReference type="OrthoDB" id="197068at2759"/>
<dbReference type="CDD" id="cd08195">
    <property type="entry name" value="DHQS"/>
    <property type="match status" value="1"/>
</dbReference>
<dbReference type="NCBIfam" id="TIGR01093">
    <property type="entry name" value="aroD"/>
    <property type="match status" value="1"/>
</dbReference>
<dbReference type="InterPro" id="IPR001986">
    <property type="entry name" value="Enolpyruvate_Tfrase_dom"/>
</dbReference>
<comment type="caution">
    <text evidence="26">The sequence shown here is derived from an EMBL/GenBank/DDBJ whole genome shotgun (WGS) entry which is preliminary data.</text>
</comment>
<dbReference type="InterPro" id="IPR027417">
    <property type="entry name" value="P-loop_NTPase"/>
</dbReference>
<evidence type="ECO:0000256" key="5">
    <source>
        <dbReference type="ARBA" id="ARBA00022490"/>
    </source>
</evidence>
<feature type="domain" description="Enolpyruvate transferase" evidence="22">
    <location>
        <begin position="388"/>
        <end position="666"/>
    </location>
</feature>
<keyword evidence="8" id="KW-0479">Metal-binding</keyword>
<dbReference type="NCBIfam" id="TIGR01356">
    <property type="entry name" value="aroA"/>
    <property type="match status" value="1"/>
</dbReference>
<dbReference type="Gene3D" id="3.20.20.70">
    <property type="entry name" value="Aldolase class I"/>
    <property type="match status" value="1"/>
</dbReference>
<dbReference type="Gene3D" id="3.65.10.10">
    <property type="entry name" value="Enolpyruvate transferase domain"/>
    <property type="match status" value="3"/>
</dbReference>
<dbReference type="FunFam" id="3.40.50.10860:FF:000015">
    <property type="entry name" value="Pentafunctional AROM polypeptide"/>
    <property type="match status" value="1"/>
</dbReference>
<feature type="domain" description="3-dehydroquinate synthase C-terminal" evidence="25">
    <location>
        <begin position="253"/>
        <end position="309"/>
    </location>
</feature>
<dbReference type="EMBL" id="QKRW01000004">
    <property type="protein sequence ID" value="RAL67201.1"/>
    <property type="molecule type" value="Genomic_DNA"/>
</dbReference>
<dbReference type="GO" id="GO:0003866">
    <property type="term" value="F:3-phosphoshikimate 1-carboxyvinyltransferase activity"/>
    <property type="evidence" value="ECO:0007669"/>
    <property type="project" value="UniProtKB-UniRule"/>
</dbReference>
<sequence length="1403" mass="152401">MGSAIPQDPTRIAILGKEDIIVDFDIWRNFVAEDLLTDLPSSTYVLITDTNISSLYVPSFQQSFEALAAKSSSAPRLLTYDIPPGENSKSRETKAEIEDWMLSHQCTRDTVIIALGGGVIGDMIGYVAATFMRGVRFVQVPTTLLSMVDSSIGGKTAIDTPLGKNLVGAFWQPKRIYIDLRFLETLPVREFINGMAEVVKTAAIWDEAEFSALEDNATLIMNTIRDKNTDRSIRLTPIRDILKRIVLGSAKTKADVVLHGEAVAIGMVKEAELARHLGVLKPGAVARLVKCIASYGLPTSLADKRIQKLTAGKPCPVASGQKVFLNRALVLAALGTGPCRIKNLLHSDDVEFMLTAIGKLGGATYVWEDAGEVLCVQGAQSSLDVAASGGFAGGDINLAATVSSQYVSSLLMCAPYAKNPVTLRLVGGKPISQLYIDMTTAMMATFGINVVRSTNRRTYVPYSPRSYKNPAEYVVESDASSATYPLAMAAISGTTCTIPNIGSKSIQGDARFAIDILKPMGCTVVQTDYSTTVTGPPIGSLQAIEEIDMEPMTDAFLTASVLGAVAKGTTRIRGIANQRVKECNRIEAMKDELAKFGVTCRELEDGIEVDGIPINELKHPADGIHCYDDHRVAMSFSVLSAAATQPILIEERECVGKTWPGWWDILSQSFQVELAGKEVKGTHGKKSGIPAIPDKSIFIIGMRGAGKTTAGAWAAKILGRPYKDLDVELERVSGMQIPEMVRSKGWDFFRAAELNLLKHCLSDQSEKHVFACGGGVVEMPEARELLINFHKSGGIVLLVHRDTEQVMDYLRIDKTRPAYVEDMMGVYIRRKPWFNECSNFQYHSKGNGASALSVAEQDFSRFLHHISGKSLHFDEMRNKPHSFFVSLTMPDISAAAEILPSVAVGSDAVEVRVDLLEDPSSTNGIPGIEFLSVQIAHLRSLVHLPVIFTLRTVSQGGRFPDAAHEEALKLYKLAVKMGIEYIDLEIAFPDELLHEITEAKGFSRIIASHHDPQGTLSWKNGGWFQHYNRALQYGDIIKLVGSAKSMEDNFALAKFKKTMAAAHDTPLIAINMGVTGKLSRVLNGFMTPVSHPALPFKAAPGQLSAAEIRSTLSTIGEIEPKSFYLFGTPISQSRSPALHNTLFKQSGLPHQYSRLETDRAADLQDVIRASDFGGASVTIPLKLDIIPLLDSITDAVKVIGAVNTIIPTSDNPPRLVGENTDWLGMTHSLKSASYTPSPVDSPSPALVIGAGGTARAAIYALHSLGHSPIYMVARTPSKLDTLISSFPPSFNIIPLPSINSAHDLTTPPSVAISTIPADRPIESNMRETLAILLRHKKRDEGNQRTLLEMAYKPSQTPLTRMAEDAGWVAIPGLEVLSAQGWFQFQKWTGIRPLYADARGSGHG</sequence>
<dbReference type="SUPFAM" id="SSF51735">
    <property type="entry name" value="NAD(P)-binding Rossmann-fold domains"/>
    <property type="match status" value="1"/>
</dbReference>
<dbReference type="InterPro" id="IPR023000">
    <property type="entry name" value="Shikimate_kinase_CS"/>
</dbReference>
<dbReference type="Pfam" id="PF01202">
    <property type="entry name" value="SKI"/>
    <property type="match status" value="1"/>
</dbReference>
<keyword evidence="13" id="KW-0521">NADP</keyword>
<keyword evidence="5" id="KW-0963">Cytoplasm</keyword>
<keyword evidence="16" id="KW-0456">Lyase</keyword>
<dbReference type="UniPathway" id="UPA00053">
    <property type="reaction ID" value="UER00088"/>
</dbReference>
<dbReference type="InterPro" id="IPR013792">
    <property type="entry name" value="RNA3'P_cycl/enolpyr_Trfase_a/b"/>
</dbReference>
<dbReference type="Pfam" id="PF00275">
    <property type="entry name" value="EPSP_synthase"/>
    <property type="match status" value="2"/>
</dbReference>
<evidence type="ECO:0000256" key="18">
    <source>
        <dbReference type="ARBA" id="ARBA00044633"/>
    </source>
</evidence>
<keyword evidence="27" id="KW-1185">Reference proteome</keyword>
<evidence type="ECO:0000256" key="7">
    <source>
        <dbReference type="ARBA" id="ARBA00022679"/>
    </source>
</evidence>
<dbReference type="GO" id="GO:0009423">
    <property type="term" value="P:chorismate biosynthetic process"/>
    <property type="evidence" value="ECO:0007669"/>
    <property type="project" value="UniProtKB-UniRule"/>
</dbReference>
<evidence type="ECO:0000256" key="20">
    <source>
        <dbReference type="ARBA" id="ARBA00054455"/>
    </source>
</evidence>
<dbReference type="InterPro" id="IPR031322">
    <property type="entry name" value="Shikimate/glucono_kinase"/>
</dbReference>
<evidence type="ECO:0000313" key="26">
    <source>
        <dbReference type="EMBL" id="RAL67201.1"/>
    </source>
</evidence>
<keyword evidence="11" id="KW-0862">Zinc</keyword>
<keyword evidence="15 21" id="KW-0057">Aromatic amino acid biosynthesis</keyword>
<name>A0A395J4D0_9HELO</name>
<evidence type="ECO:0000256" key="4">
    <source>
        <dbReference type="ARBA" id="ARBA00009948"/>
    </source>
</evidence>
<evidence type="ECO:0000259" key="24">
    <source>
        <dbReference type="Pfam" id="PF08501"/>
    </source>
</evidence>
<dbReference type="CDD" id="cd00464">
    <property type="entry name" value="SK"/>
    <property type="match status" value="1"/>
</dbReference>
<feature type="domain" description="Enolpyruvate transferase" evidence="22">
    <location>
        <begin position="319"/>
        <end position="384"/>
    </location>
</feature>
<comment type="function">
    <text evidence="20">The AROM polypeptide catalyzes 5 consecutive enzymatic reactions in prechorismate polyaromatic amino acid biosynthesis.</text>
</comment>
<gene>
    <name evidence="26" type="ORF">DID88_007978</name>
</gene>
<comment type="catalytic activity">
    <reaction evidence="18">
        <text>3-phosphoshikimate + phosphoenolpyruvate = 5-O-(1-carboxyvinyl)-3-phosphoshikimate + phosphate</text>
        <dbReference type="Rhea" id="RHEA:21256"/>
        <dbReference type="ChEBI" id="CHEBI:43474"/>
        <dbReference type="ChEBI" id="CHEBI:57701"/>
        <dbReference type="ChEBI" id="CHEBI:58702"/>
        <dbReference type="ChEBI" id="CHEBI:145989"/>
        <dbReference type="EC" id="2.5.1.19"/>
    </reaction>
    <physiologicalReaction direction="left-to-right" evidence="18">
        <dbReference type="Rhea" id="RHEA:21257"/>
    </physiologicalReaction>
</comment>
<dbReference type="InterPro" id="IPR000623">
    <property type="entry name" value="Shikimate_kinase/TSH1"/>
</dbReference>
<dbReference type="Gene3D" id="3.40.50.10860">
    <property type="entry name" value="Leucine Dehydrogenase, chain A, domain 1"/>
    <property type="match status" value="1"/>
</dbReference>
<dbReference type="PROSITE" id="PS01028">
    <property type="entry name" value="DEHYDROQUINASE_I"/>
    <property type="match status" value="1"/>
</dbReference>
<evidence type="ECO:0000256" key="9">
    <source>
        <dbReference type="ARBA" id="ARBA00022741"/>
    </source>
</evidence>
<dbReference type="InterPro" id="IPR036968">
    <property type="entry name" value="Enolpyruvate_Tfrase_sf"/>
</dbReference>
<reference evidence="26 27" key="1">
    <citation type="submission" date="2018-06" db="EMBL/GenBank/DDBJ databases">
        <title>Genome Sequence of the Brown Rot Fungal Pathogen Monilinia fructigena.</title>
        <authorList>
            <person name="Landi L."/>
            <person name="De Miccolis Angelini R.M."/>
            <person name="Pollastro S."/>
            <person name="Abate D."/>
            <person name="Faretra F."/>
            <person name="Romanazzi G."/>
        </authorList>
    </citation>
    <scope>NUCLEOTIDE SEQUENCE [LARGE SCALE GENOMIC DNA]</scope>
    <source>
        <strain evidence="26 27">Mfrg269</strain>
    </source>
</reference>
<dbReference type="GO" id="GO:0005737">
    <property type="term" value="C:cytoplasm"/>
    <property type="evidence" value="ECO:0007669"/>
    <property type="project" value="InterPro"/>
</dbReference>
<dbReference type="InterPro" id="IPR036291">
    <property type="entry name" value="NAD(P)-bd_dom_sf"/>
</dbReference>
<dbReference type="Proteomes" id="UP000249056">
    <property type="component" value="Unassembled WGS sequence"/>
</dbReference>
<dbReference type="InterPro" id="IPR030960">
    <property type="entry name" value="DHQS/DOIS_N"/>
</dbReference>
<comment type="similarity">
    <text evidence="4 21">Belongs to the EPSP synthase family.</text>
</comment>
<evidence type="ECO:0000256" key="13">
    <source>
        <dbReference type="ARBA" id="ARBA00022857"/>
    </source>
</evidence>
<evidence type="ECO:0000256" key="3">
    <source>
        <dbReference type="ARBA" id="ARBA00004842"/>
    </source>
</evidence>
<evidence type="ECO:0000256" key="12">
    <source>
        <dbReference type="ARBA" id="ARBA00022840"/>
    </source>
</evidence>
<dbReference type="Gene3D" id="3.40.50.300">
    <property type="entry name" value="P-loop containing nucleotide triphosphate hydrolases"/>
    <property type="match status" value="1"/>
</dbReference>
<keyword evidence="10" id="KW-0418">Kinase</keyword>
<feature type="domain" description="3-dehydroquinate synthase N-terminal" evidence="23">
    <location>
        <begin position="81"/>
        <end position="192"/>
    </location>
</feature>
<dbReference type="GO" id="GO:0008652">
    <property type="term" value="P:amino acid biosynthetic process"/>
    <property type="evidence" value="ECO:0007669"/>
    <property type="project" value="UniProtKB-KW"/>
</dbReference>
<dbReference type="FunFam" id="3.40.50.1970:FF:000007">
    <property type="entry name" value="Pentafunctional AROM polypeptide"/>
    <property type="match status" value="1"/>
</dbReference>
<dbReference type="FunFam" id="3.20.20.70:FF:000135">
    <property type="entry name" value="Pentafunctional AROM polypeptide"/>
    <property type="match status" value="1"/>
</dbReference>
<dbReference type="Gene3D" id="1.20.1090.10">
    <property type="entry name" value="Dehydroquinate synthase-like - alpha domain"/>
    <property type="match status" value="2"/>
</dbReference>
<dbReference type="InterPro" id="IPR013785">
    <property type="entry name" value="Aldolase_TIM"/>
</dbReference>
<evidence type="ECO:0000259" key="23">
    <source>
        <dbReference type="Pfam" id="PF01761"/>
    </source>
</evidence>
<dbReference type="SUPFAM" id="SSF51569">
    <property type="entry name" value="Aldolase"/>
    <property type="match status" value="1"/>
</dbReference>
<evidence type="ECO:0000256" key="11">
    <source>
        <dbReference type="ARBA" id="ARBA00022833"/>
    </source>
</evidence>
<dbReference type="InterPro" id="IPR006264">
    <property type="entry name" value="EPSP_synthase"/>
</dbReference>
<evidence type="ECO:0000256" key="2">
    <source>
        <dbReference type="ARBA" id="ARBA00004811"/>
    </source>
</evidence>
<dbReference type="FunFam" id="3.40.50.300:FF:001256">
    <property type="entry name" value="Pentafunctional AROM polypeptide"/>
    <property type="match status" value="1"/>
</dbReference>
<comment type="catalytic activity">
    <reaction evidence="19">
        <text>shikimate + ATP = 3-phosphoshikimate + ADP + H(+)</text>
        <dbReference type="Rhea" id="RHEA:13121"/>
        <dbReference type="ChEBI" id="CHEBI:15378"/>
        <dbReference type="ChEBI" id="CHEBI:30616"/>
        <dbReference type="ChEBI" id="CHEBI:36208"/>
        <dbReference type="ChEBI" id="CHEBI:145989"/>
        <dbReference type="ChEBI" id="CHEBI:456216"/>
        <dbReference type="EC" id="2.7.1.71"/>
    </reaction>
</comment>
<dbReference type="SUPFAM" id="SSF52540">
    <property type="entry name" value="P-loop containing nucleoside triphosphate hydrolases"/>
    <property type="match status" value="1"/>
</dbReference>
<keyword evidence="12" id="KW-0067">ATP-binding</keyword>
<keyword evidence="17" id="KW-0511">Multifunctional enzyme</keyword>
<dbReference type="HAMAP" id="MF_00109">
    <property type="entry name" value="Shikimate_kinase"/>
    <property type="match status" value="1"/>
</dbReference>
<dbReference type="InterPro" id="IPR023193">
    <property type="entry name" value="EPSP_synthase_CS"/>
</dbReference>
<dbReference type="SUPFAM" id="SSF55205">
    <property type="entry name" value="EPT/RTPC-like"/>
    <property type="match status" value="1"/>
</dbReference>
<dbReference type="NCBIfam" id="TIGR01809">
    <property type="entry name" value="Shik-DH-AROM"/>
    <property type="match status" value="1"/>
</dbReference>
<proteinExistence type="inferred from homology"/>
<organism evidence="26 27">
    <name type="scientific">Monilinia fructigena</name>
    <dbReference type="NCBI Taxonomy" id="38457"/>
    <lineage>
        <taxon>Eukaryota</taxon>
        <taxon>Fungi</taxon>
        <taxon>Dikarya</taxon>
        <taxon>Ascomycota</taxon>
        <taxon>Pezizomycotina</taxon>
        <taxon>Leotiomycetes</taxon>
        <taxon>Helotiales</taxon>
        <taxon>Sclerotiniaceae</taxon>
        <taxon>Monilinia</taxon>
    </lineage>
</organism>
<evidence type="ECO:0000256" key="21">
    <source>
        <dbReference type="RuleBase" id="RU004164"/>
    </source>
</evidence>
<feature type="domain" description="Shikimate dehydrogenase substrate binding N-terminal" evidence="24">
    <location>
        <begin position="1125"/>
        <end position="1205"/>
    </location>
</feature>
<evidence type="ECO:0000256" key="17">
    <source>
        <dbReference type="ARBA" id="ARBA00023268"/>
    </source>
</evidence>
<keyword evidence="6 21" id="KW-0028">Amino-acid biosynthesis</keyword>
<dbReference type="GO" id="GO:0046872">
    <property type="term" value="F:metal ion binding"/>
    <property type="evidence" value="ECO:0007669"/>
    <property type="project" value="UniProtKB-KW"/>
</dbReference>
<keyword evidence="9" id="KW-0547">Nucleotide-binding</keyword>
<dbReference type="PRINTS" id="PR01100">
    <property type="entry name" value="SHIKIMTKNASE"/>
</dbReference>
<dbReference type="PROSITE" id="PS00885">
    <property type="entry name" value="EPSP_SYNTHASE_2"/>
    <property type="match status" value="1"/>
</dbReference>
<evidence type="ECO:0000256" key="15">
    <source>
        <dbReference type="ARBA" id="ARBA00023141"/>
    </source>
</evidence>
<dbReference type="Pfam" id="PF01761">
    <property type="entry name" value="DHQ_synthase"/>
    <property type="match status" value="1"/>
</dbReference>
<evidence type="ECO:0000259" key="25">
    <source>
        <dbReference type="Pfam" id="PF24621"/>
    </source>
</evidence>
<evidence type="ECO:0000256" key="8">
    <source>
        <dbReference type="ARBA" id="ARBA00022723"/>
    </source>
</evidence>
<dbReference type="Gene3D" id="3.40.50.720">
    <property type="entry name" value="NAD(P)-binding Rossmann-like Domain"/>
    <property type="match status" value="1"/>
</dbReference>
<evidence type="ECO:0000256" key="14">
    <source>
        <dbReference type="ARBA" id="ARBA00023002"/>
    </source>
</evidence>
<evidence type="ECO:0000313" key="27">
    <source>
        <dbReference type="Proteomes" id="UP000249056"/>
    </source>
</evidence>
<dbReference type="GO" id="GO:0005524">
    <property type="term" value="F:ATP binding"/>
    <property type="evidence" value="ECO:0007669"/>
    <property type="project" value="UniProtKB-KW"/>
</dbReference>
<dbReference type="SUPFAM" id="SSF56796">
    <property type="entry name" value="Dehydroquinate synthase-like"/>
    <property type="match status" value="1"/>
</dbReference>
<dbReference type="InterPro" id="IPR046346">
    <property type="entry name" value="Aminoacid_DH-like_N_sf"/>
</dbReference>
<dbReference type="FunFam" id="3.65.10.10:FF:000008">
    <property type="entry name" value="Pentafunctional AROM polypeptide"/>
    <property type="match status" value="1"/>
</dbReference>
<dbReference type="CDD" id="cd01065">
    <property type="entry name" value="NAD_bind_Shikimate_DH"/>
    <property type="match status" value="1"/>
</dbReference>
<dbReference type="Gene3D" id="3.40.50.1970">
    <property type="match status" value="1"/>
</dbReference>
<dbReference type="Pfam" id="PF08501">
    <property type="entry name" value="Shikimate_dh_N"/>
    <property type="match status" value="1"/>
</dbReference>
<dbReference type="Pfam" id="PF01487">
    <property type="entry name" value="DHquinase_I"/>
    <property type="match status" value="1"/>
</dbReference>
<dbReference type="InterPro" id="IPR013708">
    <property type="entry name" value="Shikimate_DH-bd_N"/>
</dbReference>
<comment type="pathway">
    <text evidence="3">Metabolic intermediate biosynthesis; chorismate biosynthesis; chorismate from D-erythrose 4-phosphate and phosphoenolpyruvate: step 5/7.</text>
</comment>
<dbReference type="CDD" id="cd00502">
    <property type="entry name" value="DHQase_I"/>
    <property type="match status" value="1"/>
</dbReference>
<dbReference type="InterPro" id="IPR056179">
    <property type="entry name" value="DHQS_C"/>
</dbReference>
<accession>A0A395J4D0</accession>
<comment type="pathway">
    <text evidence="2 21">Metabolic intermediate biosynthesis; chorismate biosynthesis; chorismate from D-erythrose 4-phosphate and phosphoenolpyruvate: step 6/7.</text>
</comment>
<keyword evidence="7 21" id="KW-0808">Transferase</keyword>
<dbReference type="GO" id="GO:0003855">
    <property type="term" value="F:3-dehydroquinate dehydratase activity"/>
    <property type="evidence" value="ECO:0007669"/>
    <property type="project" value="InterPro"/>
</dbReference>
<dbReference type="PANTHER" id="PTHR21090">
    <property type="entry name" value="AROM/DEHYDROQUINATE SYNTHASE"/>
    <property type="match status" value="1"/>
</dbReference>
<dbReference type="CDD" id="cd01556">
    <property type="entry name" value="EPSP_synthase"/>
    <property type="match status" value="1"/>
</dbReference>
<dbReference type="Pfam" id="PF24621">
    <property type="entry name" value="DHQS_C"/>
    <property type="match status" value="1"/>
</dbReference>
<dbReference type="SUPFAM" id="SSF53223">
    <property type="entry name" value="Aminoacid dehydrogenase-like, N-terminal domain"/>
    <property type="match status" value="1"/>
</dbReference>
<evidence type="ECO:0000256" key="6">
    <source>
        <dbReference type="ARBA" id="ARBA00022605"/>
    </source>
</evidence>
<evidence type="ECO:0000259" key="22">
    <source>
        <dbReference type="Pfam" id="PF00275"/>
    </source>
</evidence>
<protein>
    <recommendedName>
        <fullName evidence="21">3-phosphoshikimate 1-carboxyvinyltransferase</fullName>
        <ecNumber evidence="21">2.5.1.19</ecNumber>
    </recommendedName>
</protein>
<dbReference type="PANTHER" id="PTHR21090:SF5">
    <property type="entry name" value="PENTAFUNCTIONAL AROM POLYPEPTIDE"/>
    <property type="match status" value="1"/>
</dbReference>
<comment type="cofactor">
    <cofactor evidence="1">
        <name>Zn(2+)</name>
        <dbReference type="ChEBI" id="CHEBI:29105"/>
    </cofactor>
</comment>
<evidence type="ECO:0000256" key="1">
    <source>
        <dbReference type="ARBA" id="ARBA00001947"/>
    </source>
</evidence>
<evidence type="ECO:0000256" key="19">
    <source>
        <dbReference type="ARBA" id="ARBA00048567"/>
    </source>
</evidence>
<dbReference type="PROSITE" id="PS01128">
    <property type="entry name" value="SHIKIMATE_KINASE"/>
    <property type="match status" value="1"/>
</dbReference>
<keyword evidence="14" id="KW-0560">Oxidoreductase</keyword>
<dbReference type="InterPro" id="IPR018508">
    <property type="entry name" value="3-dehydroquinate_DH_AS"/>
</dbReference>
<dbReference type="EC" id="2.5.1.19" evidence="21"/>
<evidence type="ECO:0000256" key="10">
    <source>
        <dbReference type="ARBA" id="ARBA00022777"/>
    </source>
</evidence>